<organism evidence="8 9">
    <name type="scientific">Turicibacter faecis</name>
    <dbReference type="NCBI Taxonomy" id="2963365"/>
    <lineage>
        <taxon>Bacteria</taxon>
        <taxon>Bacillati</taxon>
        <taxon>Bacillota</taxon>
        <taxon>Erysipelotrichia</taxon>
        <taxon>Erysipelotrichales</taxon>
        <taxon>Turicibacteraceae</taxon>
        <taxon>Turicibacter</taxon>
    </lineage>
</organism>
<evidence type="ECO:0000256" key="1">
    <source>
        <dbReference type="ARBA" id="ARBA00004651"/>
    </source>
</evidence>
<dbReference type="Proteomes" id="UP001432099">
    <property type="component" value="Chromosome"/>
</dbReference>
<dbReference type="Pfam" id="PF00884">
    <property type="entry name" value="Sulfatase"/>
    <property type="match status" value="1"/>
</dbReference>
<dbReference type="CDD" id="cd16015">
    <property type="entry name" value="LTA_synthase"/>
    <property type="match status" value="1"/>
</dbReference>
<keyword evidence="6" id="KW-0472">Membrane</keyword>
<keyword evidence="4" id="KW-0812">Transmembrane</keyword>
<dbReference type="PANTHER" id="PTHR47371:SF3">
    <property type="entry name" value="PHOSPHOGLYCEROL TRANSFERASE I"/>
    <property type="match status" value="1"/>
</dbReference>
<evidence type="ECO:0000313" key="8">
    <source>
        <dbReference type="EMBL" id="BEH90970.1"/>
    </source>
</evidence>
<dbReference type="PANTHER" id="PTHR47371">
    <property type="entry name" value="LIPOTEICHOIC ACID SYNTHASE"/>
    <property type="match status" value="1"/>
</dbReference>
<feature type="domain" description="Sulfatase N-terminal" evidence="7">
    <location>
        <begin position="63"/>
        <end position="318"/>
    </location>
</feature>
<dbReference type="EMBL" id="AP028127">
    <property type="protein sequence ID" value="BEH90970.1"/>
    <property type="molecule type" value="Genomic_DNA"/>
</dbReference>
<gene>
    <name evidence="8" type="ORF">T23_10720</name>
</gene>
<evidence type="ECO:0000259" key="7">
    <source>
        <dbReference type="Pfam" id="PF00884"/>
    </source>
</evidence>
<sequence>MEKKRLSHPSSEEYAAMGFAYAMMNSLYPYLNRKPTAYSEATMKHILKGMDQTAKVNSHAIKPDIIFLQLESFFDPLLLEGVSFSQDPIPTFRRLKRANQSQKMQVQTFGGGTAKTEFSVLTSMSAELLKPGEIPHLSVLRKKSVESLATQLKRQGYVSTLIHNYEGNFYNRHLAYEKLGFSRYIPIEYMSGVATPHDLAQMNDQWVMDYIIKTLKHDEPALIYGITAGTHQPYDEKLPDHLSPIEVFGDLEEPVRQTLQNYVTRLYQLDLQLNRLMDDLAASKRETVLFMFSDHLPNLPILTDETYYSKDPFEVDYFAAHFHPSFDLNPLPPLNCYDVGTWLMNSLNCPLSIIQQVHESYCHDTAYREVLRLAQYDLLEGKGYLTPSFDLSPEQPMVFGLNEQHISGYSFTDEGLVVEGTGFNIDSQLFIDQKRVETQFVNETKLLVKIEPREFSCLSLKQLSRRQEVLGEEIKLTRKD</sequence>
<evidence type="ECO:0000256" key="4">
    <source>
        <dbReference type="ARBA" id="ARBA00022692"/>
    </source>
</evidence>
<evidence type="ECO:0000313" key="9">
    <source>
        <dbReference type="Proteomes" id="UP001432099"/>
    </source>
</evidence>
<keyword evidence="9" id="KW-1185">Reference proteome</keyword>
<comment type="subcellular location">
    <subcellularLocation>
        <location evidence="1">Cell membrane</location>
        <topology evidence="1">Multi-pass membrane protein</topology>
    </subcellularLocation>
</comment>
<name>A0ABN6ZG96_9FIRM</name>
<evidence type="ECO:0000256" key="5">
    <source>
        <dbReference type="ARBA" id="ARBA00022989"/>
    </source>
</evidence>
<protein>
    <recommendedName>
        <fullName evidence="7">Sulfatase N-terminal domain-containing protein</fullName>
    </recommendedName>
</protein>
<comment type="pathway">
    <text evidence="2">Cell wall biogenesis; lipoteichoic acid biosynthesis.</text>
</comment>
<proteinExistence type="predicted"/>
<dbReference type="InterPro" id="IPR017850">
    <property type="entry name" value="Alkaline_phosphatase_core_sf"/>
</dbReference>
<keyword evidence="5" id="KW-1133">Transmembrane helix</keyword>
<reference evidence="8" key="1">
    <citation type="journal article" date="2024" name="Int. J. Syst. Evol. Microbiol.">
        <title>Turicibacter faecis sp. nov., isolated from faeces of heart failure mouse model.</title>
        <authorList>
            <person name="Imamura Y."/>
            <person name="Motooka D."/>
            <person name="Nakajima Y."/>
            <person name="Ito S."/>
            <person name="Kitakaze M."/>
            <person name="Iida T."/>
            <person name="Nakamura S."/>
        </authorList>
    </citation>
    <scope>NUCLEOTIDE SEQUENCE</scope>
    <source>
        <strain evidence="8">TC023</strain>
    </source>
</reference>
<keyword evidence="3" id="KW-1003">Cell membrane</keyword>
<dbReference type="Gene3D" id="3.40.720.10">
    <property type="entry name" value="Alkaline Phosphatase, subunit A"/>
    <property type="match status" value="1"/>
</dbReference>
<evidence type="ECO:0000256" key="2">
    <source>
        <dbReference type="ARBA" id="ARBA00004936"/>
    </source>
</evidence>
<evidence type="ECO:0000256" key="3">
    <source>
        <dbReference type="ARBA" id="ARBA00022475"/>
    </source>
</evidence>
<dbReference type="InterPro" id="IPR000917">
    <property type="entry name" value="Sulfatase_N"/>
</dbReference>
<accession>A0ABN6ZG96</accession>
<dbReference type="InterPro" id="IPR050448">
    <property type="entry name" value="OpgB/LTA_synthase_biosynth"/>
</dbReference>
<dbReference type="SUPFAM" id="SSF53649">
    <property type="entry name" value="Alkaline phosphatase-like"/>
    <property type="match status" value="1"/>
</dbReference>
<evidence type="ECO:0000256" key="6">
    <source>
        <dbReference type="ARBA" id="ARBA00023136"/>
    </source>
</evidence>